<dbReference type="EMBL" id="UGYO01000001">
    <property type="protein sequence ID" value="SUI54941.1"/>
    <property type="molecule type" value="Genomic_DNA"/>
</dbReference>
<dbReference type="EMBL" id="UGYO01000001">
    <property type="protein sequence ID" value="SUI73645.1"/>
    <property type="molecule type" value="Genomic_DNA"/>
</dbReference>
<dbReference type="RefSeq" id="WP_071238787.1">
    <property type="nucleotide sequence ID" value="NZ_AP024609.1"/>
</dbReference>
<evidence type="ECO:0000313" key="21">
    <source>
        <dbReference type="EMBL" id="SUJ11874.1"/>
    </source>
</evidence>
<reference evidence="8 24" key="1">
    <citation type="submission" date="2018-06" db="EMBL/GenBank/DDBJ databases">
        <authorList>
            <consortium name="Pathogen Informatics"/>
            <person name="Doyle S."/>
        </authorList>
    </citation>
    <scope>NUCLEOTIDE SEQUENCE [LARGE SCALE GENOMIC DNA]</scope>
    <source>
        <strain evidence="8 24">NCTC10738</strain>
    </source>
</reference>
<dbReference type="EMBL" id="UGYO01000002">
    <property type="protein sequence ID" value="SUJ11879.1"/>
    <property type="molecule type" value="Genomic_DNA"/>
</dbReference>
<evidence type="ECO:0000313" key="3">
    <source>
        <dbReference type="EMBL" id="SUI47488.1"/>
    </source>
</evidence>
<name>A0A379ZAK0_9GAMM</name>
<dbReference type="AlphaFoldDB" id="A0A379ZAK0"/>
<evidence type="ECO:0000313" key="9">
    <source>
        <dbReference type="EMBL" id="SUI61701.1"/>
    </source>
</evidence>
<dbReference type="EMBL" id="UGYO01000001">
    <property type="protein sequence ID" value="SUI73640.1"/>
    <property type="molecule type" value="Genomic_DNA"/>
</dbReference>
<evidence type="ECO:0000313" key="14">
    <source>
        <dbReference type="EMBL" id="SUI80323.1"/>
    </source>
</evidence>
<dbReference type="EMBL" id="UGYO01000001">
    <property type="protein sequence ID" value="SUI69269.1"/>
    <property type="molecule type" value="Genomic_DNA"/>
</dbReference>
<evidence type="ECO:0000313" key="16">
    <source>
        <dbReference type="EMBL" id="SUJ00116.1"/>
    </source>
</evidence>
<dbReference type="EMBL" id="UGYO01000001">
    <property type="protein sequence ID" value="SUI53291.1"/>
    <property type="molecule type" value="Genomic_DNA"/>
</dbReference>
<evidence type="ECO:0000313" key="15">
    <source>
        <dbReference type="EMBL" id="SUI81184.1"/>
    </source>
</evidence>
<dbReference type="NCBIfam" id="NF033579">
    <property type="entry name" value="transpos_IS5_2"/>
    <property type="match status" value="1"/>
</dbReference>
<dbReference type="EMBL" id="UGYO01000001">
    <property type="protein sequence ID" value="SUI81184.1"/>
    <property type="molecule type" value="Genomic_DNA"/>
</dbReference>
<dbReference type="EMBL" id="UGYO01000001">
    <property type="protein sequence ID" value="SUI54194.1"/>
    <property type="molecule type" value="Genomic_DNA"/>
</dbReference>
<evidence type="ECO:0000313" key="6">
    <source>
        <dbReference type="EMBL" id="SUI54941.1"/>
    </source>
</evidence>
<dbReference type="InterPro" id="IPR025668">
    <property type="entry name" value="Tnp_DDE_dom"/>
</dbReference>
<evidence type="ECO:0000313" key="20">
    <source>
        <dbReference type="EMBL" id="SUJ11728.1"/>
    </source>
</evidence>
<proteinExistence type="predicted"/>
<dbReference type="KEGG" id="salg:BS332_01480"/>
<dbReference type="Proteomes" id="UP000254069">
    <property type="component" value="Unassembled WGS sequence"/>
</dbReference>
<dbReference type="EMBL" id="UGYO01000002">
    <property type="protein sequence ID" value="SUJ11874.1"/>
    <property type="molecule type" value="Genomic_DNA"/>
</dbReference>
<evidence type="ECO:0000313" key="19">
    <source>
        <dbReference type="EMBL" id="SUJ05251.1"/>
    </source>
</evidence>
<evidence type="ECO:0000313" key="10">
    <source>
        <dbReference type="EMBL" id="SUI69269.1"/>
    </source>
</evidence>
<dbReference type="EMBL" id="UGYO01000002">
    <property type="protein sequence ID" value="SUJ05115.1"/>
    <property type="molecule type" value="Genomic_DNA"/>
</dbReference>
<evidence type="ECO:0000313" key="2">
    <source>
        <dbReference type="EMBL" id="SUI47483.1"/>
    </source>
</evidence>
<feature type="domain" description="Transposase DDE" evidence="1">
    <location>
        <begin position="20"/>
        <end position="130"/>
    </location>
</feature>
<dbReference type="Pfam" id="PF13737">
    <property type="entry name" value="DDE_Tnp_1_5"/>
    <property type="match status" value="1"/>
</dbReference>
<evidence type="ECO:0000313" key="4">
    <source>
        <dbReference type="EMBL" id="SUI53291.1"/>
    </source>
</evidence>
<dbReference type="InterPro" id="IPR053520">
    <property type="entry name" value="Transposase_Tn903"/>
</dbReference>
<dbReference type="EMBL" id="UGYO01000002">
    <property type="protein sequence ID" value="SUJ05251.1"/>
    <property type="molecule type" value="Genomic_DNA"/>
</dbReference>
<dbReference type="PANTHER" id="PTHR34631">
    <property type="match status" value="1"/>
</dbReference>
<dbReference type="EMBL" id="UGYO01000002">
    <property type="protein sequence ID" value="SUJ11950.1"/>
    <property type="molecule type" value="Genomic_DNA"/>
</dbReference>
<dbReference type="PANTHER" id="PTHR34631:SF3">
    <property type="entry name" value="ISSOD12 TRANSPOSASE TNPA_ISSOD12"/>
    <property type="match status" value="1"/>
</dbReference>
<evidence type="ECO:0000313" key="24">
    <source>
        <dbReference type="Proteomes" id="UP000254069"/>
    </source>
</evidence>
<evidence type="ECO:0000313" key="23">
    <source>
        <dbReference type="EMBL" id="SUJ11950.1"/>
    </source>
</evidence>
<evidence type="ECO:0000313" key="17">
    <source>
        <dbReference type="EMBL" id="SUJ03322.1"/>
    </source>
</evidence>
<organism evidence="8 24">
    <name type="scientific">Shewanella algae</name>
    <dbReference type="NCBI Taxonomy" id="38313"/>
    <lineage>
        <taxon>Bacteria</taxon>
        <taxon>Pseudomonadati</taxon>
        <taxon>Pseudomonadota</taxon>
        <taxon>Gammaproteobacteria</taxon>
        <taxon>Alteromonadales</taxon>
        <taxon>Shewanellaceae</taxon>
        <taxon>Shewanella</taxon>
    </lineage>
</organism>
<evidence type="ECO:0000259" key="1">
    <source>
        <dbReference type="Pfam" id="PF13737"/>
    </source>
</evidence>
<dbReference type="EMBL" id="UGYO01000002">
    <property type="protein sequence ID" value="SUJ03322.1"/>
    <property type="molecule type" value="Genomic_DNA"/>
</dbReference>
<sequence length="305" mass="34402">MGKSERNITNWKQYNQALVNRGSVTFWLDEAAVNAWHCTKHHGGRGRGFQFSDTAIETALMLKGIFKLSLRATEGFINSLFQLMKIPLIAPDYSCISKRAKTVNVKYRNPSRGAVAHVVVDATGLKVYGEGEWKMRKHGKEKRRVWRKLHLAIDAATHEIIGAQTSLETVADNEVLPALLAPLRRKLRQVSADGAYDTKACHKLLRRKQAKPTIPPRSNAGYWEPGHPRNEAVDALKAGELKQWKLMNHYHQRSLSETAMYRYKQLISAKLSLRDYNGQVGEALAGVKALNKVIRLGMPVRQKIS</sequence>
<evidence type="ECO:0000313" key="22">
    <source>
        <dbReference type="EMBL" id="SUJ11879.1"/>
    </source>
</evidence>
<dbReference type="EMBL" id="UGYO01000001">
    <property type="protein sequence ID" value="SUI55237.1"/>
    <property type="molecule type" value="Genomic_DNA"/>
</dbReference>
<accession>A0A379ZAK0</accession>
<dbReference type="EMBL" id="UGYO01000002">
    <property type="protein sequence ID" value="SUJ11728.1"/>
    <property type="molecule type" value="Genomic_DNA"/>
</dbReference>
<protein>
    <submittedName>
        <fullName evidence="8">Transposase DDE domain</fullName>
    </submittedName>
</protein>
<dbReference type="GeneID" id="88625540"/>
<dbReference type="EMBL" id="UGYO01000001">
    <property type="protein sequence ID" value="SUI47488.1"/>
    <property type="molecule type" value="Genomic_DNA"/>
</dbReference>
<dbReference type="EMBL" id="UGYO01000001">
    <property type="protein sequence ID" value="SUI80323.1"/>
    <property type="molecule type" value="Genomic_DNA"/>
</dbReference>
<evidence type="ECO:0000313" key="8">
    <source>
        <dbReference type="EMBL" id="SUI57620.1"/>
    </source>
</evidence>
<evidence type="ECO:0000313" key="11">
    <source>
        <dbReference type="EMBL" id="SUI73640.1"/>
    </source>
</evidence>
<keyword evidence="24" id="KW-1185">Reference proteome</keyword>
<dbReference type="EMBL" id="UGYO01000001">
    <property type="protein sequence ID" value="SUI57620.1"/>
    <property type="molecule type" value="Genomic_DNA"/>
</dbReference>
<dbReference type="EMBL" id="UGYO01000001">
    <property type="protein sequence ID" value="SUI80264.1"/>
    <property type="molecule type" value="Genomic_DNA"/>
</dbReference>
<evidence type="ECO:0000313" key="5">
    <source>
        <dbReference type="EMBL" id="SUI54194.1"/>
    </source>
</evidence>
<evidence type="ECO:0000313" key="7">
    <source>
        <dbReference type="EMBL" id="SUI55237.1"/>
    </source>
</evidence>
<evidence type="ECO:0000313" key="12">
    <source>
        <dbReference type="EMBL" id="SUI73645.1"/>
    </source>
</evidence>
<gene>
    <name evidence="2" type="ORF">NCTC10738_00301</name>
    <name evidence="3" type="ORF">NCTC10738_00306</name>
    <name evidence="4" type="ORF">NCTC10738_00762</name>
    <name evidence="5" type="ORF">NCTC10738_00850</name>
    <name evidence="6" type="ORF">NCTC10738_00950</name>
    <name evidence="7" type="ORF">NCTC10738_00983</name>
    <name evidence="8" type="ORF">NCTC10738_01305</name>
    <name evidence="9" type="ORF">NCTC10738_01607</name>
    <name evidence="10" type="ORF">NCTC10738_02058</name>
    <name evidence="11" type="ORF">NCTC10738_02221</name>
    <name evidence="12" type="ORF">NCTC10738_02226</name>
    <name evidence="13" type="ORF">NCTC10738_02781</name>
    <name evidence="14" type="ORF">NCTC10738_02784</name>
    <name evidence="15" type="ORF">NCTC10738_02846</name>
    <name evidence="16" type="ORF">NCTC10738_03045</name>
    <name evidence="17" type="ORF">NCTC10738_03591</name>
    <name evidence="18" type="ORF">NCTC10738_03750</name>
    <name evidence="19" type="ORF">NCTC10738_03790</name>
    <name evidence="20" type="ORF">NCTC10738_04342</name>
    <name evidence="21" type="ORF">NCTC10738_04346</name>
    <name evidence="22" type="ORF">NCTC10738_04347</name>
    <name evidence="23" type="ORF">NCTC10738_04352</name>
</gene>
<dbReference type="EMBL" id="UGYO01000002">
    <property type="protein sequence ID" value="SUJ00116.1"/>
    <property type="molecule type" value="Genomic_DNA"/>
</dbReference>
<evidence type="ECO:0000313" key="13">
    <source>
        <dbReference type="EMBL" id="SUI80264.1"/>
    </source>
</evidence>
<dbReference type="InterPro" id="IPR053172">
    <property type="entry name" value="Tn903_transposase"/>
</dbReference>
<dbReference type="EMBL" id="UGYO01000001">
    <property type="protein sequence ID" value="SUI47483.1"/>
    <property type="molecule type" value="Genomic_DNA"/>
</dbReference>
<evidence type="ECO:0000313" key="18">
    <source>
        <dbReference type="EMBL" id="SUJ05115.1"/>
    </source>
</evidence>
<dbReference type="EMBL" id="UGYO01000001">
    <property type="protein sequence ID" value="SUI61701.1"/>
    <property type="molecule type" value="Genomic_DNA"/>
</dbReference>